<organism evidence="1 2">
    <name type="scientific">Ascaris lumbricoides</name>
    <name type="common">Giant roundworm</name>
    <dbReference type="NCBI Taxonomy" id="6252"/>
    <lineage>
        <taxon>Eukaryota</taxon>
        <taxon>Metazoa</taxon>
        <taxon>Ecdysozoa</taxon>
        <taxon>Nematoda</taxon>
        <taxon>Chromadorea</taxon>
        <taxon>Rhabditida</taxon>
        <taxon>Spirurina</taxon>
        <taxon>Ascaridomorpha</taxon>
        <taxon>Ascaridoidea</taxon>
        <taxon>Ascarididae</taxon>
        <taxon>Ascaris</taxon>
    </lineage>
</organism>
<sequence>MFNRTVKRPFIAEDSWQKLPLVKALHSESGSVPYF</sequence>
<name>A0A0M3IPA4_ASCLU</name>
<dbReference type="WBParaSite" id="ALUE_0002058201-mRNA-1">
    <property type="protein sequence ID" value="ALUE_0002058201-mRNA-1"/>
    <property type="gene ID" value="ALUE_0002058201"/>
</dbReference>
<protein>
    <submittedName>
        <fullName evidence="2">Transposase</fullName>
    </submittedName>
</protein>
<accession>A0A0M3IPA4</accession>
<keyword evidence="1" id="KW-1185">Reference proteome</keyword>
<dbReference type="Proteomes" id="UP000036681">
    <property type="component" value="Unplaced"/>
</dbReference>
<evidence type="ECO:0000313" key="1">
    <source>
        <dbReference type="Proteomes" id="UP000036681"/>
    </source>
</evidence>
<reference evidence="2" key="1">
    <citation type="submission" date="2017-02" db="UniProtKB">
        <authorList>
            <consortium name="WormBaseParasite"/>
        </authorList>
    </citation>
    <scope>IDENTIFICATION</scope>
</reference>
<dbReference type="AlphaFoldDB" id="A0A0M3IPA4"/>
<evidence type="ECO:0000313" key="2">
    <source>
        <dbReference type="WBParaSite" id="ALUE_0002058201-mRNA-1"/>
    </source>
</evidence>
<proteinExistence type="predicted"/>